<organism evidence="1 2">
    <name type="scientific">Vigna mungo</name>
    <name type="common">Black gram</name>
    <name type="synonym">Phaseolus mungo</name>
    <dbReference type="NCBI Taxonomy" id="3915"/>
    <lineage>
        <taxon>Eukaryota</taxon>
        <taxon>Viridiplantae</taxon>
        <taxon>Streptophyta</taxon>
        <taxon>Embryophyta</taxon>
        <taxon>Tracheophyta</taxon>
        <taxon>Spermatophyta</taxon>
        <taxon>Magnoliopsida</taxon>
        <taxon>eudicotyledons</taxon>
        <taxon>Gunneridae</taxon>
        <taxon>Pentapetalae</taxon>
        <taxon>rosids</taxon>
        <taxon>fabids</taxon>
        <taxon>Fabales</taxon>
        <taxon>Fabaceae</taxon>
        <taxon>Papilionoideae</taxon>
        <taxon>50 kb inversion clade</taxon>
        <taxon>NPAAA clade</taxon>
        <taxon>indigoferoid/millettioid clade</taxon>
        <taxon>Phaseoleae</taxon>
        <taxon>Vigna</taxon>
    </lineage>
</organism>
<gene>
    <name evidence="1" type="ORF">V8G54_011202</name>
</gene>
<reference evidence="1 2" key="1">
    <citation type="journal article" date="2023" name="Life. Sci Alliance">
        <title>Evolutionary insights into 3D genome organization and epigenetic landscape of Vigna mungo.</title>
        <authorList>
            <person name="Junaid A."/>
            <person name="Singh B."/>
            <person name="Bhatia S."/>
        </authorList>
    </citation>
    <scope>NUCLEOTIDE SEQUENCE [LARGE SCALE GENOMIC DNA]</scope>
    <source>
        <strain evidence="1">Urdbean</strain>
    </source>
</reference>
<proteinExistence type="predicted"/>
<protein>
    <submittedName>
        <fullName evidence="1">Uncharacterized protein</fullName>
    </submittedName>
</protein>
<accession>A0AAQ3S2Q0</accession>
<name>A0AAQ3S2Q0_VIGMU</name>
<dbReference type="EMBL" id="CP144697">
    <property type="protein sequence ID" value="WVZ13636.1"/>
    <property type="molecule type" value="Genomic_DNA"/>
</dbReference>
<dbReference type="AlphaFoldDB" id="A0AAQ3S2Q0"/>
<evidence type="ECO:0000313" key="2">
    <source>
        <dbReference type="Proteomes" id="UP001374535"/>
    </source>
</evidence>
<evidence type="ECO:0000313" key="1">
    <source>
        <dbReference type="EMBL" id="WVZ13636.1"/>
    </source>
</evidence>
<dbReference type="Proteomes" id="UP001374535">
    <property type="component" value="Chromosome 4"/>
</dbReference>
<sequence>MVSRFLALNETDPKYLRDIILSFMIAGKLLLFPVEYCLSEEILRSLFKEKLAFRVSKVGAVLFELAECLLPVRVSKEALPFRLSKEVSLCTLPVRLSKEESFDSNQYKNHLCDFSLPYTP</sequence>
<keyword evidence="2" id="KW-1185">Reference proteome</keyword>